<proteinExistence type="predicted"/>
<organism evidence="2 3">
    <name type="scientific">Duganella margarita</name>
    <dbReference type="NCBI Taxonomy" id="2692170"/>
    <lineage>
        <taxon>Bacteria</taxon>
        <taxon>Pseudomonadati</taxon>
        <taxon>Pseudomonadota</taxon>
        <taxon>Betaproteobacteria</taxon>
        <taxon>Burkholderiales</taxon>
        <taxon>Oxalobacteraceae</taxon>
        <taxon>Telluria group</taxon>
        <taxon>Duganella</taxon>
    </lineage>
</organism>
<gene>
    <name evidence="2" type="ORF">GTP56_02460</name>
</gene>
<dbReference type="RefSeq" id="WP_161048849.1">
    <property type="nucleotide sequence ID" value="NZ_WWCR01000001.1"/>
</dbReference>
<dbReference type="InterPro" id="IPR021830">
    <property type="entry name" value="DUF3422"/>
</dbReference>
<comment type="caution">
    <text evidence="2">The sequence shown here is derived from an EMBL/GenBank/DDBJ whole genome shotgun (WGS) entry which is preliminary data.</text>
</comment>
<feature type="transmembrane region" description="Helical" evidence="1">
    <location>
        <begin position="382"/>
        <end position="402"/>
    </location>
</feature>
<name>A0A7X4GXP8_9BURK</name>
<evidence type="ECO:0000313" key="2">
    <source>
        <dbReference type="EMBL" id="MYM71056.1"/>
    </source>
</evidence>
<dbReference type="AlphaFoldDB" id="A0A7X4GXP8"/>
<protein>
    <submittedName>
        <fullName evidence="2">DUF3422 family protein</fullName>
    </submittedName>
</protein>
<keyword evidence="1" id="KW-1133">Transmembrane helix</keyword>
<reference evidence="2 3" key="1">
    <citation type="submission" date="2019-12" db="EMBL/GenBank/DDBJ databases">
        <title>Novel species isolated from a subtropical stream in China.</title>
        <authorList>
            <person name="Lu H."/>
        </authorList>
    </citation>
    <scope>NUCLEOTIDE SEQUENCE [LARGE SCALE GENOMIC DNA]</scope>
    <source>
        <strain evidence="2 3">FT134W</strain>
    </source>
</reference>
<feature type="transmembrane region" description="Helical" evidence="1">
    <location>
        <begin position="417"/>
        <end position="434"/>
    </location>
</feature>
<keyword evidence="1" id="KW-0812">Transmembrane</keyword>
<keyword evidence="1" id="KW-0472">Membrane</keyword>
<dbReference type="Proteomes" id="UP000469734">
    <property type="component" value="Unassembled WGS sequence"/>
</dbReference>
<evidence type="ECO:0000256" key="1">
    <source>
        <dbReference type="SAM" id="Phobius"/>
    </source>
</evidence>
<sequence>MSLAYRANADFAKLNHPMRVPLSAEIHSRPFLQLQAPESLTHFALYLQQDQPSRLNHRASQHLILEQLCLHYGVATPHPQARYFFHDFGRFRLKWECHTEFATYTFVERGEPGLDCRASFERMPLQHVPQEWLAGLNGKIIVAAHVLLCKDDSSDDSFAEGIRDLFQGKSLVGSSTGGNAEVWTDFLIQPDGFSRFVVRDQRLREFQPGRLVGRLLEIETYRMMALLGLPQAEATQPDLSNIENELATLTATLVNDEGNEDQDLLARITGLAARVEKISVNNGYRFAASQAYFNLVQARIQELREIRIEGTPTLAEFMGRRLAPAMNTCTSVAQRQEALAQRIARSNDLLRTRVGIEQEQQNRKILQSLDARAAQQLRMQQAVEGLSVAAISYYTLGLVGYVGKALKAGSVPVNPDLVTGIAVPLVIGAVWLGLRRLHHQLSGSAKH</sequence>
<accession>A0A7X4GXP8</accession>
<dbReference type="Pfam" id="PF11902">
    <property type="entry name" value="DUF3422"/>
    <property type="match status" value="1"/>
</dbReference>
<evidence type="ECO:0000313" key="3">
    <source>
        <dbReference type="Proteomes" id="UP000469734"/>
    </source>
</evidence>
<dbReference type="EMBL" id="WWCR01000001">
    <property type="protein sequence ID" value="MYM71056.1"/>
    <property type="molecule type" value="Genomic_DNA"/>
</dbReference>